<comment type="similarity">
    <text evidence="2">Belongs to the glycosyltransferase 2 family.</text>
</comment>
<dbReference type="GO" id="GO:0016757">
    <property type="term" value="F:glycosyltransferase activity"/>
    <property type="evidence" value="ECO:0007669"/>
    <property type="project" value="UniProtKB-KW"/>
</dbReference>
<evidence type="ECO:0000313" key="6">
    <source>
        <dbReference type="EMBL" id="GHM72810.1"/>
    </source>
</evidence>
<dbReference type="Pfam" id="PF13641">
    <property type="entry name" value="Glyco_tranf_2_3"/>
    <property type="match status" value="1"/>
</dbReference>
<dbReference type="AlphaFoldDB" id="A0AAV4L475"/>
<dbReference type="EMBL" id="BNHC01000006">
    <property type="protein sequence ID" value="GHM72810.1"/>
    <property type="molecule type" value="Genomic_DNA"/>
</dbReference>
<protein>
    <submittedName>
        <fullName evidence="6">Glycosyl transferase family 2</fullName>
    </submittedName>
</protein>
<evidence type="ECO:0000256" key="4">
    <source>
        <dbReference type="ARBA" id="ARBA00022679"/>
    </source>
</evidence>
<gene>
    <name evidence="6" type="ORF">MCC00316_11000</name>
</gene>
<evidence type="ECO:0000256" key="3">
    <source>
        <dbReference type="ARBA" id="ARBA00022676"/>
    </source>
</evidence>
<dbReference type="Pfam" id="PF19320">
    <property type="entry name" value="GlfT2_domain3"/>
    <property type="match status" value="1"/>
</dbReference>
<comment type="caution">
    <text evidence="6">The sequence shown here is derived from an EMBL/GenBank/DDBJ whole genome shotgun (WGS) entry which is preliminary data.</text>
</comment>
<accession>A0AAV4L475</accession>
<evidence type="ECO:0000259" key="5">
    <source>
        <dbReference type="Pfam" id="PF19320"/>
    </source>
</evidence>
<dbReference type="PANTHER" id="PTHR43179:SF12">
    <property type="entry name" value="GALACTOFURANOSYLTRANSFERASE GLFT2"/>
    <property type="match status" value="1"/>
</dbReference>
<name>A0AAV4L475_BIFLL</name>
<dbReference type="Proteomes" id="UP000663812">
    <property type="component" value="Unassembled WGS sequence"/>
</dbReference>
<evidence type="ECO:0000256" key="1">
    <source>
        <dbReference type="ARBA" id="ARBA00004776"/>
    </source>
</evidence>
<keyword evidence="4 6" id="KW-0808">Transferase</keyword>
<dbReference type="InterPro" id="IPR045699">
    <property type="entry name" value="GlfT2_C"/>
</dbReference>
<dbReference type="SUPFAM" id="SSF53448">
    <property type="entry name" value="Nucleotide-diphospho-sugar transferases"/>
    <property type="match status" value="1"/>
</dbReference>
<evidence type="ECO:0000313" key="7">
    <source>
        <dbReference type="Proteomes" id="UP000663812"/>
    </source>
</evidence>
<dbReference type="PANTHER" id="PTHR43179">
    <property type="entry name" value="RHAMNOSYLTRANSFERASE WBBL"/>
    <property type="match status" value="1"/>
</dbReference>
<reference evidence="6" key="1">
    <citation type="journal article" date="2021" name="Appl. Environ. Microbiol.">
        <title>Novel 3-O-alpha-d-Galactosyl-alpha-l-Arabinofuranosidase for the Assimilation of Gum Arabic Arabinogalactan Protein in Bifidobacterium longum subsp. longum.</title>
        <authorList>
            <person name="Sasaki Y."/>
            <person name="Horigome A."/>
            <person name="Odamaki T."/>
            <person name="Xiao J.Z."/>
            <person name="Ishiwata A."/>
            <person name="Ito Y."/>
            <person name="Kitahara K."/>
            <person name="Fujita K."/>
        </authorList>
    </citation>
    <scope>NUCLEOTIDE SEQUENCE</scope>
    <source>
        <strain evidence="6">MCC00316</strain>
    </source>
</reference>
<comment type="pathway">
    <text evidence="1">Cell wall biogenesis; cell wall polysaccharide biosynthesis.</text>
</comment>
<keyword evidence="3" id="KW-0328">Glycosyltransferase</keyword>
<dbReference type="Gene3D" id="3.90.550.60">
    <property type="match status" value="1"/>
</dbReference>
<dbReference type="InterPro" id="IPR029044">
    <property type="entry name" value="Nucleotide-diphossugar_trans"/>
</dbReference>
<sequence>MFQSTARGLSTPVKTFTIHTESTESASDSTDTSQVIESILSLKGMLDGGYYWLDARADKNSTLTISHALWQVPTTNRRTAHPGTVSVAITTFNRPSYCLNQLRTIAHEEELRKHLDTIYCTDQGTDLVQEQDGFDEVSKDLGKQLTYIRQGNLGGSGGFSRGMYETVRAQKSDYTLLLDDDAISEPESILRAVQFADYTVRPSLIGGGMFHIDHRTVLHVQGERFDPSSMWMYPSRGAEFNHDFHSEPLSESPSLHSVHFSDFNGWWFCLIPTDTIQNIGLGLPVFIKFDDIEYGLRAKEHGIPTISLPGVAVWHMGWHDKDPARGWEEYFQQRNRWICALLHFPNSAKRSAFRMLYEDAHLGMRLLYSGMHLNHMALHDVLRGPEYLIESLPTKLSEVRKSREGFDDSITYPSPLELPEPTDHFQRDWTPQPARTLTKMGMCAVLKALRSRGSGVQDKTPQTSIPARLSIWPTFHNVNSALVTTPDGDSVAWFRRDSKRYRRNMGQCLILALRLMRQWKRLSHEYQQYGIASMKTWETIFSNDRHQ</sequence>
<feature type="domain" description="Galactofuranosyltransferase-2 C-terminal" evidence="5">
    <location>
        <begin position="362"/>
        <end position="542"/>
    </location>
</feature>
<evidence type="ECO:0000256" key="2">
    <source>
        <dbReference type="ARBA" id="ARBA00006739"/>
    </source>
</evidence>
<organism evidence="6 7">
    <name type="scientific">Bifidobacterium longum subsp. longum</name>
    <dbReference type="NCBI Taxonomy" id="1679"/>
    <lineage>
        <taxon>Bacteria</taxon>
        <taxon>Bacillati</taxon>
        <taxon>Actinomycetota</taxon>
        <taxon>Actinomycetes</taxon>
        <taxon>Bifidobacteriales</taxon>
        <taxon>Bifidobacteriaceae</taxon>
        <taxon>Bifidobacterium</taxon>
    </lineage>
</organism>
<proteinExistence type="inferred from homology"/>